<gene>
    <name evidence="3" type="primary">LOC107065267</name>
</gene>
<feature type="signal peptide" evidence="1">
    <location>
        <begin position="1"/>
        <end position="24"/>
    </location>
</feature>
<dbReference type="PANTHER" id="PTHR11008:SF39">
    <property type="entry name" value="CIRCADIAN CLOCK-CONTROLLED PROTEIN-LIKE PROTEIN"/>
    <property type="match status" value="1"/>
</dbReference>
<dbReference type="InterPro" id="IPR038606">
    <property type="entry name" value="To_sf"/>
</dbReference>
<dbReference type="PANTHER" id="PTHR11008">
    <property type="entry name" value="PROTEIN TAKEOUT-LIKE PROTEIN"/>
    <property type="match status" value="1"/>
</dbReference>
<dbReference type="GeneID" id="107065267"/>
<evidence type="ECO:0000256" key="1">
    <source>
        <dbReference type="SAM" id="SignalP"/>
    </source>
</evidence>
<dbReference type="Gene3D" id="3.15.10.30">
    <property type="entry name" value="Haemolymph juvenile hormone binding protein"/>
    <property type="match status" value="1"/>
</dbReference>
<dbReference type="Proteomes" id="UP000694924">
    <property type="component" value="Unplaced"/>
</dbReference>
<keyword evidence="1" id="KW-0732">Signal</keyword>
<dbReference type="RefSeq" id="XP_015174283.1">
    <property type="nucleotide sequence ID" value="XM_015318797.1"/>
</dbReference>
<dbReference type="InterPro" id="IPR010562">
    <property type="entry name" value="Haemolymph_juvenile_hormone-bd"/>
</dbReference>
<reference evidence="3" key="1">
    <citation type="submission" date="2025-08" db="UniProtKB">
        <authorList>
            <consortium name="RefSeq"/>
        </authorList>
    </citation>
    <scope>IDENTIFICATION</scope>
    <source>
        <tissue evidence="3">Whole body</tissue>
    </source>
</reference>
<dbReference type="SMART" id="SM00700">
    <property type="entry name" value="JHBP"/>
    <property type="match status" value="1"/>
</dbReference>
<proteinExistence type="predicted"/>
<organism evidence="2 3">
    <name type="scientific">Polistes dominula</name>
    <name type="common">European paper wasp</name>
    <name type="synonym">Vespa dominula</name>
    <dbReference type="NCBI Taxonomy" id="743375"/>
    <lineage>
        <taxon>Eukaryota</taxon>
        <taxon>Metazoa</taxon>
        <taxon>Ecdysozoa</taxon>
        <taxon>Arthropoda</taxon>
        <taxon>Hexapoda</taxon>
        <taxon>Insecta</taxon>
        <taxon>Pterygota</taxon>
        <taxon>Neoptera</taxon>
        <taxon>Endopterygota</taxon>
        <taxon>Hymenoptera</taxon>
        <taxon>Apocrita</taxon>
        <taxon>Aculeata</taxon>
        <taxon>Vespoidea</taxon>
        <taxon>Vespidae</taxon>
        <taxon>Polistinae</taxon>
        <taxon>Polistini</taxon>
        <taxon>Polistes</taxon>
    </lineage>
</organism>
<accession>A0ABM1I246</accession>
<keyword evidence="2" id="KW-1185">Reference proteome</keyword>
<name>A0ABM1I246_POLDO</name>
<protein>
    <submittedName>
        <fullName evidence="3">Uncharacterized protein LOC107065267</fullName>
    </submittedName>
</protein>
<evidence type="ECO:0000313" key="3">
    <source>
        <dbReference type="RefSeq" id="XP_015174283.1"/>
    </source>
</evidence>
<sequence>MVRSANIFIGLCFVLTLFRDVVCAIPPYIKICNRHDPKINDCILDSINQLHEKLAIGIPELDVPPLEPFKLNEIRLLRGPNAAKLDVNLTDLQVWGASKFVLSDLTTNVDDVIFTFRLHFPVLTFNGKYQIDSKLLLLHLSGDGDLDGSFNDYDSNIVLKGQKIRRNDKIYVQFEKMKIKIKIGNANVYLKNLFNGDPVLGKISNDVIKSNSGLLIDEIKPELEKSLSTVLTNIANKVVEAFTYDELFPVN</sequence>
<dbReference type="Pfam" id="PF06585">
    <property type="entry name" value="JHBP"/>
    <property type="match status" value="1"/>
</dbReference>
<evidence type="ECO:0000313" key="2">
    <source>
        <dbReference type="Proteomes" id="UP000694924"/>
    </source>
</evidence>
<feature type="chain" id="PRO_5046217227" evidence="1">
    <location>
        <begin position="25"/>
        <end position="251"/>
    </location>
</feature>